<feature type="transmembrane region" description="Helical" evidence="1">
    <location>
        <begin position="20"/>
        <end position="40"/>
    </location>
</feature>
<feature type="transmembrane region" description="Helical" evidence="1">
    <location>
        <begin position="170"/>
        <end position="190"/>
    </location>
</feature>
<feature type="transmembrane region" description="Helical" evidence="1">
    <location>
        <begin position="211"/>
        <end position="236"/>
    </location>
</feature>
<keyword evidence="1" id="KW-0812">Transmembrane</keyword>
<reference evidence="3" key="1">
    <citation type="journal article" date="2023" name="Commun. Biol.">
        <title>Genome analysis of Parmales, the sister group of diatoms, reveals the evolutionary specialization of diatoms from phago-mixotrophs to photoautotrophs.</title>
        <authorList>
            <person name="Ban H."/>
            <person name="Sato S."/>
            <person name="Yoshikawa S."/>
            <person name="Yamada K."/>
            <person name="Nakamura Y."/>
            <person name="Ichinomiya M."/>
            <person name="Sato N."/>
            <person name="Blanc-Mathieu R."/>
            <person name="Endo H."/>
            <person name="Kuwata A."/>
            <person name="Ogata H."/>
        </authorList>
    </citation>
    <scope>NUCLEOTIDE SEQUENCE [LARGE SCALE GENOMIC DNA]</scope>
    <source>
        <strain evidence="3">NIES 3700</strain>
    </source>
</reference>
<accession>A0A9W7KXE9</accession>
<evidence type="ECO:0000313" key="2">
    <source>
        <dbReference type="EMBL" id="GMI14736.1"/>
    </source>
</evidence>
<feature type="transmembrane region" description="Helical" evidence="1">
    <location>
        <begin position="142"/>
        <end position="164"/>
    </location>
</feature>
<dbReference type="AlphaFoldDB" id="A0A9W7KXE9"/>
<proteinExistence type="predicted"/>
<organism evidence="2 3">
    <name type="scientific">Triparma laevis f. longispina</name>
    <dbReference type="NCBI Taxonomy" id="1714387"/>
    <lineage>
        <taxon>Eukaryota</taxon>
        <taxon>Sar</taxon>
        <taxon>Stramenopiles</taxon>
        <taxon>Ochrophyta</taxon>
        <taxon>Bolidophyceae</taxon>
        <taxon>Parmales</taxon>
        <taxon>Triparmaceae</taxon>
        <taxon>Triparma</taxon>
    </lineage>
</organism>
<dbReference type="OrthoDB" id="204107at2759"/>
<protein>
    <submittedName>
        <fullName evidence="2">Uncharacterized protein</fullName>
    </submittedName>
</protein>
<name>A0A9W7KXE9_9STRA</name>
<comment type="caution">
    <text evidence="2">The sequence shown here is derived from an EMBL/GenBank/DDBJ whole genome shotgun (WGS) entry which is preliminary data.</text>
</comment>
<keyword evidence="1" id="KW-1133">Transmembrane helix</keyword>
<sequence>MIQAVLAFFNYGKKSKRERFGRTLATLVGLGPLLEGLNVWTGKEDPDLLLSGPVMYAGLKAVEIAFESIPESIIQIGGLLKQNYEDIQTIQIIGVISSIVSGAFIMTDGNFGFNLSKFLASAGDPYYGWISKIGGWEKRRQMFGMFLFNACYFAQFVFAMSLFAEAFGSRAPLFILLGVEFCAVSAYMGLRKGELFGWALLGHPSIFHNYIGPLLVWAWYYMLVSAVPLLIAAAPMELGPDVFAGTMVWRLLTNGGIIYVALGDLGTEHYLSVGTGMTGYAASLGLAVVGLALFLNNCDPKFDRSLFWKAKRGEQHARECWSDEKVWEKDFKTKDEEIWKGWIETIHPTYLPFDLMTQWLKRLVEKFERGVERPEWINAENEKNFIKRIAEIYIWKGTGGEEVDMALVKLFGRSGADLEEREDGLSLSFTKRKKKVQPV</sequence>
<gene>
    <name evidence="2" type="ORF">TrLO_g4316</name>
</gene>
<evidence type="ECO:0000313" key="3">
    <source>
        <dbReference type="Proteomes" id="UP001165122"/>
    </source>
</evidence>
<keyword evidence="1" id="KW-0472">Membrane</keyword>
<evidence type="ECO:0000256" key="1">
    <source>
        <dbReference type="SAM" id="Phobius"/>
    </source>
</evidence>
<keyword evidence="3" id="KW-1185">Reference proteome</keyword>
<dbReference type="EMBL" id="BRXW01000218">
    <property type="protein sequence ID" value="GMI14736.1"/>
    <property type="molecule type" value="Genomic_DNA"/>
</dbReference>
<dbReference type="Proteomes" id="UP001165122">
    <property type="component" value="Unassembled WGS sequence"/>
</dbReference>
<feature type="transmembrane region" description="Helical" evidence="1">
    <location>
        <begin position="89"/>
        <end position="107"/>
    </location>
</feature>
<feature type="transmembrane region" description="Helical" evidence="1">
    <location>
        <begin position="274"/>
        <end position="295"/>
    </location>
</feature>